<dbReference type="EC" id="3.6.1.22" evidence="4"/>
<dbReference type="OrthoDB" id="9787476at2"/>
<dbReference type="GO" id="GO:0019677">
    <property type="term" value="P:NAD+ catabolic process"/>
    <property type="evidence" value="ECO:0007669"/>
    <property type="project" value="TreeGrafter"/>
</dbReference>
<dbReference type="InterPro" id="IPR000086">
    <property type="entry name" value="NUDIX_hydrolase_dom"/>
</dbReference>
<dbReference type="Gene3D" id="3.90.79.20">
    <property type="match status" value="1"/>
</dbReference>
<evidence type="ECO:0000256" key="6">
    <source>
        <dbReference type="ARBA" id="ARBA00022801"/>
    </source>
</evidence>
<comment type="catalytic activity">
    <reaction evidence="9">
        <text>a 5'-end NAD(+)-phospho-ribonucleoside in mRNA + H2O = a 5'-end phospho-adenosine-phospho-ribonucleoside in mRNA + beta-nicotinamide D-ribonucleotide + 2 H(+)</text>
        <dbReference type="Rhea" id="RHEA:60876"/>
        <dbReference type="Rhea" id="RHEA-COMP:15698"/>
        <dbReference type="Rhea" id="RHEA-COMP:15719"/>
        <dbReference type="ChEBI" id="CHEBI:14649"/>
        <dbReference type="ChEBI" id="CHEBI:15377"/>
        <dbReference type="ChEBI" id="CHEBI:15378"/>
        <dbReference type="ChEBI" id="CHEBI:144029"/>
        <dbReference type="ChEBI" id="CHEBI:144051"/>
    </reaction>
    <physiologicalReaction direction="left-to-right" evidence="9">
        <dbReference type="Rhea" id="RHEA:60877"/>
    </physiologicalReaction>
</comment>
<keyword evidence="13" id="KW-1185">Reference proteome</keyword>
<dbReference type="PROSITE" id="PS00893">
    <property type="entry name" value="NUDIX_BOX"/>
    <property type="match status" value="1"/>
</dbReference>
<dbReference type="PANTHER" id="PTHR42904:SF6">
    <property type="entry name" value="NAD-CAPPED RNA HYDROLASE NUDT12"/>
    <property type="match status" value="1"/>
</dbReference>
<proteinExistence type="inferred from homology"/>
<dbReference type="CDD" id="cd03429">
    <property type="entry name" value="NUDIX_NADH_pyrophosphatase_Nudt13"/>
    <property type="match status" value="1"/>
</dbReference>
<reference evidence="12" key="1">
    <citation type="submission" date="2016-01" db="EMBL/GenBank/DDBJ databases">
        <authorList>
            <person name="Mcilroy J.S."/>
            <person name="Karst M S."/>
            <person name="Albertsen M."/>
        </authorList>
    </citation>
    <scope>NUCLEOTIDE SEQUENCE</scope>
    <source>
        <strain evidence="12">Cfx-K</strain>
    </source>
</reference>
<evidence type="ECO:0000256" key="10">
    <source>
        <dbReference type="RuleBase" id="RU003476"/>
    </source>
</evidence>
<accession>A0A160T196</accession>
<dbReference type="AlphaFoldDB" id="A0A160T196"/>
<evidence type="ECO:0000256" key="5">
    <source>
        <dbReference type="ARBA" id="ARBA00022723"/>
    </source>
</evidence>
<dbReference type="Gene3D" id="3.90.79.10">
    <property type="entry name" value="Nucleoside Triphosphate Pyrophosphohydrolase"/>
    <property type="match status" value="1"/>
</dbReference>
<dbReference type="EMBL" id="LN890655">
    <property type="protein sequence ID" value="CUS02130.2"/>
    <property type="molecule type" value="Genomic_DNA"/>
</dbReference>
<dbReference type="Pfam" id="PF09296">
    <property type="entry name" value="NUDIX-like"/>
    <property type="match status" value="1"/>
</dbReference>
<comment type="cofactor">
    <cofactor evidence="2">
        <name>Zn(2+)</name>
        <dbReference type="ChEBI" id="CHEBI:29105"/>
    </cofactor>
</comment>
<dbReference type="InterPro" id="IPR020476">
    <property type="entry name" value="Nudix_hydrolase"/>
</dbReference>
<dbReference type="InterPro" id="IPR015375">
    <property type="entry name" value="NADH_PPase-like_N"/>
</dbReference>
<protein>
    <recommendedName>
        <fullName evidence="4">NAD(+) diphosphatase</fullName>
        <ecNumber evidence="4">3.6.1.22</ecNumber>
    </recommendedName>
</protein>
<dbReference type="NCBIfam" id="NF001299">
    <property type="entry name" value="PRK00241.1"/>
    <property type="match status" value="1"/>
</dbReference>
<evidence type="ECO:0000256" key="2">
    <source>
        <dbReference type="ARBA" id="ARBA00001947"/>
    </source>
</evidence>
<evidence type="ECO:0000256" key="4">
    <source>
        <dbReference type="ARBA" id="ARBA00012381"/>
    </source>
</evidence>
<dbReference type="GO" id="GO:0005829">
    <property type="term" value="C:cytosol"/>
    <property type="evidence" value="ECO:0007669"/>
    <property type="project" value="TreeGrafter"/>
</dbReference>
<evidence type="ECO:0000256" key="3">
    <source>
        <dbReference type="ARBA" id="ARBA00009595"/>
    </source>
</evidence>
<keyword evidence="7" id="KW-0460">Magnesium</keyword>
<name>A0A160T196_9CHLR</name>
<gene>
    <name evidence="12" type="primary">nudC</name>
    <name evidence="12" type="ORF">CFX0092_A0249</name>
</gene>
<dbReference type="InterPro" id="IPR049734">
    <property type="entry name" value="NudC-like_C"/>
</dbReference>
<organism evidence="12 13">
    <name type="scientific">Candidatus Promineifilum breve</name>
    <dbReference type="NCBI Taxonomy" id="1806508"/>
    <lineage>
        <taxon>Bacteria</taxon>
        <taxon>Bacillati</taxon>
        <taxon>Chloroflexota</taxon>
        <taxon>Ardenticatenia</taxon>
        <taxon>Candidatus Promineifilales</taxon>
        <taxon>Candidatus Promineifilaceae</taxon>
        <taxon>Candidatus Promineifilum</taxon>
    </lineage>
</organism>
<comment type="similarity">
    <text evidence="3">Belongs to the Nudix hydrolase family. NudC subfamily.</text>
</comment>
<dbReference type="GO" id="GO:0006742">
    <property type="term" value="P:NADP+ catabolic process"/>
    <property type="evidence" value="ECO:0007669"/>
    <property type="project" value="TreeGrafter"/>
</dbReference>
<dbReference type="GO" id="GO:0046872">
    <property type="term" value="F:metal ion binding"/>
    <property type="evidence" value="ECO:0007669"/>
    <property type="project" value="UniProtKB-KW"/>
</dbReference>
<evidence type="ECO:0000256" key="9">
    <source>
        <dbReference type="ARBA" id="ARBA00023679"/>
    </source>
</evidence>
<dbReference type="GO" id="GO:0035529">
    <property type="term" value="F:NADH pyrophosphatase activity"/>
    <property type="evidence" value="ECO:0007669"/>
    <property type="project" value="TreeGrafter"/>
</dbReference>
<dbReference type="Pfam" id="PF00293">
    <property type="entry name" value="NUDIX"/>
    <property type="match status" value="1"/>
</dbReference>
<dbReference type="PANTHER" id="PTHR42904">
    <property type="entry name" value="NUDIX HYDROLASE, NUDC SUBFAMILY"/>
    <property type="match status" value="1"/>
</dbReference>
<dbReference type="InterPro" id="IPR020084">
    <property type="entry name" value="NUDIX_hydrolase_CS"/>
</dbReference>
<dbReference type="InterPro" id="IPR050241">
    <property type="entry name" value="NAD-cap_RNA_hydrolase_NudC"/>
</dbReference>
<evidence type="ECO:0000259" key="11">
    <source>
        <dbReference type="PROSITE" id="PS51462"/>
    </source>
</evidence>
<dbReference type="KEGG" id="pbf:CFX0092_A0249"/>
<evidence type="ECO:0000256" key="8">
    <source>
        <dbReference type="ARBA" id="ARBA00023027"/>
    </source>
</evidence>
<evidence type="ECO:0000256" key="1">
    <source>
        <dbReference type="ARBA" id="ARBA00001946"/>
    </source>
</evidence>
<keyword evidence="6 10" id="KW-0378">Hydrolase</keyword>
<dbReference type="GO" id="GO:0110153">
    <property type="term" value="F:RNA NAD-cap (NMN-forming) hydrolase activity"/>
    <property type="evidence" value="ECO:0007669"/>
    <property type="project" value="RHEA"/>
</dbReference>
<dbReference type="InterPro" id="IPR015797">
    <property type="entry name" value="NUDIX_hydrolase-like_dom_sf"/>
</dbReference>
<dbReference type="Pfam" id="PF09297">
    <property type="entry name" value="Zn_ribbon_NUD"/>
    <property type="match status" value="1"/>
</dbReference>
<evidence type="ECO:0000256" key="7">
    <source>
        <dbReference type="ARBA" id="ARBA00022842"/>
    </source>
</evidence>
<dbReference type="PROSITE" id="PS51462">
    <property type="entry name" value="NUDIX"/>
    <property type="match status" value="1"/>
</dbReference>
<keyword evidence="8" id="KW-0520">NAD</keyword>
<evidence type="ECO:0000313" key="13">
    <source>
        <dbReference type="Proteomes" id="UP000215027"/>
    </source>
</evidence>
<dbReference type="InterPro" id="IPR015376">
    <property type="entry name" value="Znr_NADH_PPase"/>
</dbReference>
<dbReference type="RefSeq" id="WP_095041780.1">
    <property type="nucleotide sequence ID" value="NZ_LN890655.1"/>
</dbReference>
<dbReference type="PRINTS" id="PR00502">
    <property type="entry name" value="NUDIXFAMILY"/>
</dbReference>
<evidence type="ECO:0000313" key="12">
    <source>
        <dbReference type="EMBL" id="CUS02130.2"/>
    </source>
</evidence>
<dbReference type="Proteomes" id="UP000215027">
    <property type="component" value="Chromosome I"/>
</dbReference>
<dbReference type="SUPFAM" id="SSF55811">
    <property type="entry name" value="Nudix"/>
    <property type="match status" value="2"/>
</dbReference>
<comment type="cofactor">
    <cofactor evidence="1">
        <name>Mg(2+)</name>
        <dbReference type="ChEBI" id="CHEBI:18420"/>
    </cofactor>
</comment>
<keyword evidence="5" id="KW-0479">Metal-binding</keyword>
<feature type="domain" description="Nudix hydrolase" evidence="11">
    <location>
        <begin position="144"/>
        <end position="275"/>
    </location>
</feature>
<sequence length="279" mass="31122">MTLSFTSAHHPPDTADRPGLWFLFKGHRLLVRQGQIPALVAPGDLGLTPIRSRYLGFLGDGGDRIACYCGELAEETDAPAEHSFEGLRPLYGRLDETTFWLAGRAIQIVDWERTHQFCGRCGRPTIDHERERSKVCPHCGLTSYPRLAPAIIVRVQRHAANGPEILLARAQRFPGTMFSVLAGFVEPGETLEECVRREVLEETGILVEDIRYFGSQPWPFPHSLMIAFTAEYAAGTLTVDPQELAEADWFSPATLPACPPPPSIANRLIASWLEENRHR</sequence>